<dbReference type="PANTHER" id="PTHR28090:SF1">
    <property type="entry name" value="PROTEIN ROT1"/>
    <property type="match status" value="1"/>
</dbReference>
<dbReference type="GO" id="GO:0006458">
    <property type="term" value="P:'de novo' protein folding"/>
    <property type="evidence" value="ECO:0007669"/>
    <property type="project" value="InterPro"/>
</dbReference>
<evidence type="ECO:0000256" key="11">
    <source>
        <dbReference type="SAM" id="SignalP"/>
    </source>
</evidence>
<accession>A0A060T5E9</accession>
<evidence type="ECO:0000256" key="4">
    <source>
        <dbReference type="ARBA" id="ARBA00022692"/>
    </source>
</evidence>
<feature type="transmembrane region" description="Helical" evidence="10">
    <location>
        <begin position="220"/>
        <end position="238"/>
    </location>
</feature>
<keyword evidence="7 10" id="KW-1133">Transmembrane helix</keyword>
<evidence type="ECO:0000256" key="9">
    <source>
        <dbReference type="PIRNR" id="PIRNR017290"/>
    </source>
</evidence>
<gene>
    <name evidence="12" type="ORF">GNLVRS02_ARAD1B10604g</name>
</gene>
<keyword evidence="5 11" id="KW-0732">Signal</keyword>
<keyword evidence="4 10" id="KW-0812">Transmembrane</keyword>
<dbReference type="PIRSF" id="PIRSF017290">
    <property type="entry name" value="ROT1_prd"/>
    <property type="match status" value="1"/>
</dbReference>
<evidence type="ECO:0000256" key="8">
    <source>
        <dbReference type="ARBA" id="ARBA00023136"/>
    </source>
</evidence>
<dbReference type="GO" id="GO:0051082">
    <property type="term" value="F:unfolded protein binding"/>
    <property type="evidence" value="ECO:0007669"/>
    <property type="project" value="TreeGrafter"/>
</dbReference>
<name>A0A060T5E9_BLAAD</name>
<sequence length="239" mass="26946">MKWLYVAPIVLGLVSAESSASALEGTWSTKSNAVFTGPDFYDPVDELLIEPALPGMSYSFTSDGYFEEAIYQVTANPKDPGCPTGVMIFQHGKYEIMSNGSLVLNPFIVDGRQLLSEPCQSSTSTYTRYNQTEFFKSFNVYVDDYHGRYRLDLFQHDGSPMPPFYLSYKPPQMLPTQTLNPTSGGTQETGTSKTIKRIRRSLENRGRTNAVRRGDYDYNVIWWFGVSLMCVGATGWYFL</sequence>
<keyword evidence="8 9" id="KW-0472">Membrane</keyword>
<dbReference type="PANTHER" id="PTHR28090">
    <property type="entry name" value="PROTEIN ROT1"/>
    <property type="match status" value="1"/>
</dbReference>
<reference evidence="12" key="1">
    <citation type="submission" date="2014-02" db="EMBL/GenBank/DDBJ databases">
        <authorList>
            <person name="Genoscope - CEA"/>
        </authorList>
    </citation>
    <scope>NUCLEOTIDE SEQUENCE</scope>
    <source>
        <strain evidence="12">LS3</strain>
    </source>
</reference>
<evidence type="ECO:0000256" key="6">
    <source>
        <dbReference type="ARBA" id="ARBA00022824"/>
    </source>
</evidence>
<feature type="chain" id="PRO_5001593066" description="Protein ROT1" evidence="11">
    <location>
        <begin position="23"/>
        <end position="239"/>
    </location>
</feature>
<dbReference type="EMBL" id="HG937692">
    <property type="protein sequence ID" value="CDP36335.1"/>
    <property type="molecule type" value="Genomic_DNA"/>
</dbReference>
<keyword evidence="6 9" id="KW-0256">Endoplasmic reticulum</keyword>
<feature type="signal peptide" evidence="11">
    <location>
        <begin position="1"/>
        <end position="22"/>
    </location>
</feature>
<dbReference type="GO" id="GO:0005789">
    <property type="term" value="C:endoplasmic reticulum membrane"/>
    <property type="evidence" value="ECO:0007669"/>
    <property type="project" value="UniProtKB-SubCell"/>
</dbReference>
<proteinExistence type="inferred from homology"/>
<organism evidence="12">
    <name type="scientific">Blastobotrys adeninivorans</name>
    <name type="common">Yeast</name>
    <name type="synonym">Arxula adeninivorans</name>
    <dbReference type="NCBI Taxonomy" id="409370"/>
    <lineage>
        <taxon>Eukaryota</taxon>
        <taxon>Fungi</taxon>
        <taxon>Dikarya</taxon>
        <taxon>Ascomycota</taxon>
        <taxon>Saccharomycotina</taxon>
        <taxon>Dipodascomycetes</taxon>
        <taxon>Dipodascales</taxon>
        <taxon>Trichomonascaceae</taxon>
        <taxon>Blastobotrys</taxon>
    </lineage>
</organism>
<dbReference type="AlphaFoldDB" id="A0A060T5E9"/>
<comment type="function">
    <text evidence="9">Required for normal levels of the cell wall 1,6-beta-glucan. Involved in a protein folding machinery chaperoning proteins acting in various physiological processes including cell wall synthesis and lysis of autophagic bodies.</text>
</comment>
<reference evidence="12" key="2">
    <citation type="submission" date="2014-06" db="EMBL/GenBank/DDBJ databases">
        <title>The complete genome of Blastobotrys (Arxula) adeninivorans LS3 - a yeast of biotechnological interest.</title>
        <authorList>
            <person name="Kunze G."/>
            <person name="Gaillardin C."/>
            <person name="Czernicka M."/>
            <person name="Durrens P."/>
            <person name="Martin T."/>
            <person name="Boer E."/>
            <person name="Gabaldon T."/>
            <person name="Cruz J."/>
            <person name="Talla E."/>
            <person name="Marck C."/>
            <person name="Goffeau A."/>
            <person name="Barbe V."/>
            <person name="Baret P."/>
            <person name="Baronian K."/>
            <person name="Beier S."/>
            <person name="Bleykasten C."/>
            <person name="Bode R."/>
            <person name="Casaregola S."/>
            <person name="Despons L."/>
            <person name="Fairhead C."/>
            <person name="Giersberg M."/>
            <person name="Gierski P."/>
            <person name="Hahnel U."/>
            <person name="Hartmann A."/>
            <person name="Jankowska D."/>
            <person name="Jubin C."/>
            <person name="Jung P."/>
            <person name="Lafontaine I."/>
            <person name="Leh-Louis V."/>
            <person name="Lemaire M."/>
            <person name="Marcet-Houben M."/>
            <person name="Mascher M."/>
            <person name="Morel G."/>
            <person name="Richard G.-F."/>
            <person name="Riechen J."/>
            <person name="Sacerdot C."/>
            <person name="Sarkar A."/>
            <person name="Savel G."/>
            <person name="Schacherer J."/>
            <person name="Sherman D."/>
            <person name="Straub M.-L."/>
            <person name="Stein N."/>
            <person name="Thierry A."/>
            <person name="Trautwein-Schult A."/>
            <person name="Westhof E."/>
            <person name="Worch S."/>
            <person name="Dujon B."/>
            <person name="Souciet J.-L."/>
            <person name="Wincker P."/>
            <person name="Scholz U."/>
            <person name="Neuveglise N."/>
        </authorList>
    </citation>
    <scope>NUCLEOTIDE SEQUENCE</scope>
    <source>
        <strain evidence="12">LS3</strain>
    </source>
</reference>
<comment type="subcellular location">
    <subcellularLocation>
        <location evidence="1">Endoplasmic reticulum membrane</location>
        <topology evidence="1">Single-pass type I membrane protein</topology>
    </subcellularLocation>
</comment>
<protein>
    <recommendedName>
        <fullName evidence="3 9">Protein ROT1</fullName>
    </recommendedName>
</protein>
<evidence type="ECO:0000256" key="7">
    <source>
        <dbReference type="ARBA" id="ARBA00022989"/>
    </source>
</evidence>
<evidence type="ECO:0000256" key="2">
    <source>
        <dbReference type="ARBA" id="ARBA00007149"/>
    </source>
</evidence>
<dbReference type="GO" id="GO:0007118">
    <property type="term" value="P:budding cell apical bud growth"/>
    <property type="evidence" value="ECO:0007669"/>
    <property type="project" value="TreeGrafter"/>
</dbReference>
<evidence type="ECO:0000256" key="10">
    <source>
        <dbReference type="SAM" id="Phobius"/>
    </source>
</evidence>
<evidence type="ECO:0000256" key="1">
    <source>
        <dbReference type="ARBA" id="ARBA00004115"/>
    </source>
</evidence>
<comment type="similarity">
    <text evidence="2 9">Belongs to the ROT1 family.</text>
</comment>
<evidence type="ECO:0000256" key="5">
    <source>
        <dbReference type="ARBA" id="ARBA00022729"/>
    </source>
</evidence>
<dbReference type="PhylomeDB" id="A0A060T5E9"/>
<evidence type="ECO:0000313" key="12">
    <source>
        <dbReference type="EMBL" id="CDP36335.1"/>
    </source>
</evidence>
<dbReference type="InterPro" id="IPR019623">
    <property type="entry name" value="Rot1"/>
</dbReference>
<evidence type="ECO:0000256" key="3">
    <source>
        <dbReference type="ARBA" id="ARBA00017291"/>
    </source>
</evidence>
<dbReference type="Pfam" id="PF10681">
    <property type="entry name" value="Rot1"/>
    <property type="match status" value="1"/>
</dbReference>